<dbReference type="EMBL" id="GG663735">
    <property type="protein sequence ID" value="EEH61037.1"/>
    <property type="molecule type" value="Genomic_DNA"/>
</dbReference>
<feature type="compositionally biased region" description="Low complexity" evidence="1">
    <location>
        <begin position="200"/>
        <end position="210"/>
    </location>
</feature>
<feature type="region of interest" description="Disordered" evidence="1">
    <location>
        <begin position="81"/>
        <end position="120"/>
    </location>
</feature>
<feature type="region of interest" description="Disordered" evidence="1">
    <location>
        <begin position="24"/>
        <end position="62"/>
    </location>
</feature>
<accession>C1MJ76</accession>
<feature type="compositionally biased region" description="Gly residues" evidence="1">
    <location>
        <begin position="100"/>
        <end position="110"/>
    </location>
</feature>
<organism evidence="3">
    <name type="scientific">Micromonas pusilla (strain CCMP1545)</name>
    <name type="common">Picoplanktonic green alga</name>
    <dbReference type="NCBI Taxonomy" id="564608"/>
    <lineage>
        <taxon>Eukaryota</taxon>
        <taxon>Viridiplantae</taxon>
        <taxon>Chlorophyta</taxon>
        <taxon>Mamiellophyceae</taxon>
        <taxon>Mamiellales</taxon>
        <taxon>Mamiellaceae</taxon>
        <taxon>Micromonas</taxon>
    </lineage>
</organism>
<feature type="compositionally biased region" description="Basic residues" evidence="1">
    <location>
        <begin position="211"/>
        <end position="232"/>
    </location>
</feature>
<proteinExistence type="predicted"/>
<dbReference type="RefSeq" id="XP_003055785.1">
    <property type="nucleotide sequence ID" value="XM_003055739.1"/>
</dbReference>
<dbReference type="KEGG" id="mpp:MICPUCDRAFT_50840"/>
<evidence type="ECO:0000313" key="3">
    <source>
        <dbReference type="Proteomes" id="UP000001876"/>
    </source>
</evidence>
<name>C1MJ76_MICPC</name>
<gene>
    <name evidence="2" type="ORF">MICPUCDRAFT_50840</name>
</gene>
<sequence>MSHPVTADDPEAIRITPGFLRHELTKWDRGEPTAPKQRPSYFWAPQETSLKPPRRAGANHPTFQLTLTREEIDDDFAEINRALRGDPAPSASKPRKRRTNGGGAGGGGGGEGKDAGAGATWWRRHRTPELRVVLYTGSHTTPFAWWTPILRTFPGVSLRPPPAFNPRPRRLSTSTDAFELHPAIRLYRTTLNPPPPPPTAAAAAASPAVARARRRRRRRRRTRTRTRRRTSR</sequence>
<dbReference type="GeneID" id="9681049"/>
<dbReference type="Proteomes" id="UP000001876">
    <property type="component" value="Unassembled WGS sequence"/>
</dbReference>
<evidence type="ECO:0000313" key="2">
    <source>
        <dbReference type="EMBL" id="EEH61037.1"/>
    </source>
</evidence>
<reference evidence="2 3" key="1">
    <citation type="journal article" date="2009" name="Science">
        <title>Green evolution and dynamic adaptations revealed by genomes of the marine picoeukaryotes Micromonas.</title>
        <authorList>
            <person name="Worden A.Z."/>
            <person name="Lee J.H."/>
            <person name="Mock T."/>
            <person name="Rouze P."/>
            <person name="Simmons M.P."/>
            <person name="Aerts A.L."/>
            <person name="Allen A.E."/>
            <person name="Cuvelier M.L."/>
            <person name="Derelle E."/>
            <person name="Everett M.V."/>
            <person name="Foulon E."/>
            <person name="Grimwood J."/>
            <person name="Gundlach H."/>
            <person name="Henrissat B."/>
            <person name="Napoli C."/>
            <person name="McDonald S.M."/>
            <person name="Parker M.S."/>
            <person name="Rombauts S."/>
            <person name="Salamov A."/>
            <person name="Von Dassow P."/>
            <person name="Badger J.H."/>
            <person name="Coutinho P.M."/>
            <person name="Demir E."/>
            <person name="Dubchak I."/>
            <person name="Gentemann C."/>
            <person name="Eikrem W."/>
            <person name="Gready J.E."/>
            <person name="John U."/>
            <person name="Lanier W."/>
            <person name="Lindquist E.A."/>
            <person name="Lucas S."/>
            <person name="Mayer K.F."/>
            <person name="Moreau H."/>
            <person name="Not F."/>
            <person name="Otillar R."/>
            <person name="Panaud O."/>
            <person name="Pangilinan J."/>
            <person name="Paulsen I."/>
            <person name="Piegu B."/>
            <person name="Poliakov A."/>
            <person name="Robbens S."/>
            <person name="Schmutz J."/>
            <person name="Toulza E."/>
            <person name="Wyss T."/>
            <person name="Zelensky A."/>
            <person name="Zhou K."/>
            <person name="Armbrust E.V."/>
            <person name="Bhattacharya D."/>
            <person name="Goodenough U.W."/>
            <person name="Van de Peer Y."/>
            <person name="Grigoriev I.V."/>
        </authorList>
    </citation>
    <scope>NUCLEOTIDE SEQUENCE [LARGE SCALE GENOMIC DNA]</scope>
    <source>
        <strain evidence="2 3">CCMP1545</strain>
    </source>
</reference>
<dbReference type="AlphaFoldDB" id="C1MJ76"/>
<evidence type="ECO:0000256" key="1">
    <source>
        <dbReference type="SAM" id="MobiDB-lite"/>
    </source>
</evidence>
<dbReference type="OrthoDB" id="10630506at2759"/>
<keyword evidence="3" id="KW-1185">Reference proteome</keyword>
<feature type="region of interest" description="Disordered" evidence="1">
    <location>
        <begin position="190"/>
        <end position="232"/>
    </location>
</feature>
<protein>
    <submittedName>
        <fullName evidence="2">Predicted protein</fullName>
    </submittedName>
</protein>